<evidence type="ECO:0000313" key="3">
    <source>
        <dbReference type="Proteomes" id="UP000541444"/>
    </source>
</evidence>
<keyword evidence="1" id="KW-1133">Transmembrane helix</keyword>
<keyword evidence="1" id="KW-0472">Membrane</keyword>
<feature type="non-terminal residue" evidence="2">
    <location>
        <position position="1"/>
    </location>
</feature>
<evidence type="ECO:0000256" key="1">
    <source>
        <dbReference type="SAM" id="Phobius"/>
    </source>
</evidence>
<reference evidence="2 3" key="1">
    <citation type="journal article" date="2020" name="IScience">
        <title>Genome Sequencing of the Endangered Kingdonia uniflora (Circaeasteraceae, Ranunculales) Reveals Potential Mechanisms of Evolutionary Specialization.</title>
        <authorList>
            <person name="Sun Y."/>
            <person name="Deng T."/>
            <person name="Zhang A."/>
            <person name="Moore M.J."/>
            <person name="Landis J.B."/>
            <person name="Lin N."/>
            <person name="Zhang H."/>
            <person name="Zhang X."/>
            <person name="Huang J."/>
            <person name="Zhang X."/>
            <person name="Sun H."/>
            <person name="Wang H."/>
        </authorList>
    </citation>
    <scope>NUCLEOTIDE SEQUENCE [LARGE SCALE GENOMIC DNA]</scope>
    <source>
        <strain evidence="2">TB1705</strain>
        <tissue evidence="2">Leaf</tissue>
    </source>
</reference>
<keyword evidence="3" id="KW-1185">Reference proteome</keyword>
<feature type="transmembrane region" description="Helical" evidence="1">
    <location>
        <begin position="59"/>
        <end position="77"/>
    </location>
</feature>
<gene>
    <name evidence="2" type="ORF">GIB67_039957</name>
</gene>
<keyword evidence="1" id="KW-0812">Transmembrane</keyword>
<sequence length="78" mass="9017">KEEREKNKIKCSNNTEENKTLTKSEIATDCSIFATKYITNSGVTNLVRRKIKKTSVANYRFWCSAVPLVVFVIDSNWR</sequence>
<comment type="caution">
    <text evidence="2">The sequence shown here is derived from an EMBL/GenBank/DDBJ whole genome shotgun (WGS) entry which is preliminary data.</text>
</comment>
<evidence type="ECO:0000313" key="2">
    <source>
        <dbReference type="EMBL" id="KAF6174006.1"/>
    </source>
</evidence>
<dbReference type="EMBL" id="JACGCM010000309">
    <property type="protein sequence ID" value="KAF6174006.1"/>
    <property type="molecule type" value="Genomic_DNA"/>
</dbReference>
<accession>A0A7J7P3H5</accession>
<name>A0A7J7P3H5_9MAGN</name>
<proteinExistence type="predicted"/>
<dbReference type="AlphaFoldDB" id="A0A7J7P3H5"/>
<organism evidence="2 3">
    <name type="scientific">Kingdonia uniflora</name>
    <dbReference type="NCBI Taxonomy" id="39325"/>
    <lineage>
        <taxon>Eukaryota</taxon>
        <taxon>Viridiplantae</taxon>
        <taxon>Streptophyta</taxon>
        <taxon>Embryophyta</taxon>
        <taxon>Tracheophyta</taxon>
        <taxon>Spermatophyta</taxon>
        <taxon>Magnoliopsida</taxon>
        <taxon>Ranunculales</taxon>
        <taxon>Circaeasteraceae</taxon>
        <taxon>Kingdonia</taxon>
    </lineage>
</organism>
<protein>
    <submittedName>
        <fullName evidence="2">Uncharacterized protein</fullName>
    </submittedName>
</protein>
<dbReference type="Proteomes" id="UP000541444">
    <property type="component" value="Unassembled WGS sequence"/>
</dbReference>